<evidence type="ECO:0000256" key="1">
    <source>
        <dbReference type="ARBA" id="ARBA00004651"/>
    </source>
</evidence>
<keyword evidence="4 6" id="KW-1133">Transmembrane helix</keyword>
<feature type="transmembrane region" description="Helical" evidence="6">
    <location>
        <begin position="81"/>
        <end position="103"/>
    </location>
</feature>
<proteinExistence type="predicted"/>
<keyword evidence="5 6" id="KW-0472">Membrane</keyword>
<evidence type="ECO:0000256" key="3">
    <source>
        <dbReference type="ARBA" id="ARBA00022692"/>
    </source>
</evidence>
<dbReference type="PANTHER" id="PTHR32322">
    <property type="entry name" value="INNER MEMBRANE TRANSPORTER"/>
    <property type="match status" value="1"/>
</dbReference>
<name>A0A344TGN9_9BACT</name>
<feature type="domain" description="EamA" evidence="7">
    <location>
        <begin position="21"/>
        <end position="153"/>
    </location>
</feature>
<dbReference type="InterPro" id="IPR050638">
    <property type="entry name" value="AA-Vitamin_Transporters"/>
</dbReference>
<accession>A0A344TGN9</accession>
<evidence type="ECO:0000313" key="8">
    <source>
        <dbReference type="EMBL" id="AXE17810.1"/>
    </source>
</evidence>
<feature type="transmembrane region" description="Helical" evidence="6">
    <location>
        <begin position="12"/>
        <end position="31"/>
    </location>
</feature>
<dbReference type="InterPro" id="IPR000620">
    <property type="entry name" value="EamA_dom"/>
</dbReference>
<reference evidence="8 9" key="1">
    <citation type="submission" date="2018-07" db="EMBL/GenBank/DDBJ databases">
        <title>Genome sequencing of Runella.</title>
        <authorList>
            <person name="Baek M.-G."/>
            <person name="Yi H."/>
        </authorList>
    </citation>
    <scope>NUCLEOTIDE SEQUENCE [LARGE SCALE GENOMIC DNA]</scope>
    <source>
        <strain evidence="8 9">HYN0085</strain>
    </source>
</reference>
<evidence type="ECO:0000313" key="9">
    <source>
        <dbReference type="Proteomes" id="UP000251993"/>
    </source>
</evidence>
<feature type="transmembrane region" description="Helical" evidence="6">
    <location>
        <begin position="194"/>
        <end position="217"/>
    </location>
</feature>
<keyword evidence="9" id="KW-1185">Reference proteome</keyword>
<sequence length="307" mass="33407">MYFKQYISESLFYRLFMRLTYFKLIATVFFWGTNFAAGKIAVQSLGPYSTAFLRFVIGAMLLMAYLYKTNGKIPSLTPKQWGLVFISALMGVFLYNLFFFSGIQYMPTVRASLVIAFAPITITLGSWLFLGEQVSVIKWAGIALSIFGAAVVLARGDFSSLLSNTTWGLGELLIMGCVLSWTVYTLIGRVALKTIPALSLSSFSALIGAVLLFIPALQHGLIERLEQASWQALAAVVYMAMTATALGFIWYYEAVQKIGATKAAVVGNLTPVFAAIIAVTLLGEELTLTTIIGGVLVLAGVLLTTMK</sequence>
<gene>
    <name evidence="8" type="ORF">DR864_08710</name>
</gene>
<dbReference type="AlphaFoldDB" id="A0A344TGN9"/>
<dbReference type="Proteomes" id="UP000251993">
    <property type="component" value="Chromosome"/>
</dbReference>
<feature type="domain" description="EamA" evidence="7">
    <location>
        <begin position="169"/>
        <end position="305"/>
    </location>
</feature>
<protein>
    <submittedName>
        <fullName evidence="8">EamA family transporter</fullName>
    </submittedName>
</protein>
<evidence type="ECO:0000256" key="5">
    <source>
        <dbReference type="ARBA" id="ARBA00023136"/>
    </source>
</evidence>
<organism evidence="8 9">
    <name type="scientific">Runella rosea</name>
    <dbReference type="NCBI Taxonomy" id="2259595"/>
    <lineage>
        <taxon>Bacteria</taxon>
        <taxon>Pseudomonadati</taxon>
        <taxon>Bacteroidota</taxon>
        <taxon>Cytophagia</taxon>
        <taxon>Cytophagales</taxon>
        <taxon>Spirosomataceae</taxon>
        <taxon>Runella</taxon>
    </lineage>
</organism>
<feature type="transmembrane region" description="Helical" evidence="6">
    <location>
        <begin position="136"/>
        <end position="154"/>
    </location>
</feature>
<feature type="transmembrane region" description="Helical" evidence="6">
    <location>
        <begin position="263"/>
        <end position="282"/>
    </location>
</feature>
<dbReference type="InterPro" id="IPR037185">
    <property type="entry name" value="EmrE-like"/>
</dbReference>
<feature type="transmembrane region" description="Helical" evidence="6">
    <location>
        <begin position="229"/>
        <end position="251"/>
    </location>
</feature>
<dbReference type="SUPFAM" id="SSF103481">
    <property type="entry name" value="Multidrug resistance efflux transporter EmrE"/>
    <property type="match status" value="2"/>
</dbReference>
<dbReference type="KEGG" id="run:DR864_08710"/>
<dbReference type="OrthoDB" id="9805239at2"/>
<evidence type="ECO:0000259" key="7">
    <source>
        <dbReference type="Pfam" id="PF00892"/>
    </source>
</evidence>
<keyword evidence="3 6" id="KW-0812">Transmembrane</keyword>
<comment type="subcellular location">
    <subcellularLocation>
        <location evidence="1">Cell membrane</location>
        <topology evidence="1">Multi-pass membrane protein</topology>
    </subcellularLocation>
</comment>
<dbReference type="Gene3D" id="1.10.3730.20">
    <property type="match status" value="2"/>
</dbReference>
<feature type="transmembrane region" description="Helical" evidence="6">
    <location>
        <begin position="109"/>
        <end position="129"/>
    </location>
</feature>
<feature type="transmembrane region" description="Helical" evidence="6">
    <location>
        <begin position="166"/>
        <end position="187"/>
    </location>
</feature>
<dbReference type="GO" id="GO:0005886">
    <property type="term" value="C:plasma membrane"/>
    <property type="evidence" value="ECO:0007669"/>
    <property type="project" value="UniProtKB-SubCell"/>
</dbReference>
<evidence type="ECO:0000256" key="6">
    <source>
        <dbReference type="SAM" id="Phobius"/>
    </source>
</evidence>
<keyword evidence="2" id="KW-1003">Cell membrane</keyword>
<evidence type="ECO:0000256" key="2">
    <source>
        <dbReference type="ARBA" id="ARBA00022475"/>
    </source>
</evidence>
<dbReference type="EMBL" id="CP030850">
    <property type="protein sequence ID" value="AXE17810.1"/>
    <property type="molecule type" value="Genomic_DNA"/>
</dbReference>
<dbReference type="PANTHER" id="PTHR32322:SF18">
    <property type="entry name" value="S-ADENOSYLMETHIONINE_S-ADENOSYLHOMOCYSTEINE TRANSPORTER"/>
    <property type="match status" value="1"/>
</dbReference>
<evidence type="ECO:0000256" key="4">
    <source>
        <dbReference type="ARBA" id="ARBA00022989"/>
    </source>
</evidence>
<feature type="transmembrane region" description="Helical" evidence="6">
    <location>
        <begin position="51"/>
        <end position="69"/>
    </location>
</feature>
<dbReference type="Pfam" id="PF00892">
    <property type="entry name" value="EamA"/>
    <property type="match status" value="2"/>
</dbReference>
<feature type="transmembrane region" description="Helical" evidence="6">
    <location>
        <begin position="288"/>
        <end position="306"/>
    </location>
</feature>